<sequence>MRGLNKVMLIGNLGKDPEEQTLEGGITVAKFSLATTESYKDDKGETHSLTEWHSIVAWRSLADLAGKYLKKGSTIYLEGKIKTRSYEDKEGNKKYVTEIIAESFIMLDKPADKAEINASF</sequence>
<dbReference type="HAMAP" id="MF_00984">
    <property type="entry name" value="SSB"/>
    <property type="match status" value="1"/>
</dbReference>
<organism evidence="4 5">
    <name type="scientific">Thermoflexibacter ruber</name>
    <dbReference type="NCBI Taxonomy" id="1003"/>
    <lineage>
        <taxon>Bacteria</taxon>
        <taxon>Pseudomonadati</taxon>
        <taxon>Bacteroidota</taxon>
        <taxon>Cytophagia</taxon>
        <taxon>Cytophagales</taxon>
        <taxon>Thermoflexibacteraceae</taxon>
        <taxon>Thermoflexibacter</taxon>
    </lineage>
</organism>
<evidence type="ECO:0000256" key="1">
    <source>
        <dbReference type="ARBA" id="ARBA00023125"/>
    </source>
</evidence>
<evidence type="ECO:0000256" key="2">
    <source>
        <dbReference type="HAMAP-Rule" id="MF_00984"/>
    </source>
</evidence>
<dbReference type="PANTHER" id="PTHR10302">
    <property type="entry name" value="SINGLE-STRANDED DNA-BINDING PROTEIN"/>
    <property type="match status" value="1"/>
</dbReference>
<dbReference type="EMBL" id="FONY01000046">
    <property type="protein sequence ID" value="SFF51677.1"/>
    <property type="molecule type" value="Genomic_DNA"/>
</dbReference>
<dbReference type="InterPro" id="IPR012340">
    <property type="entry name" value="NA-bd_OB-fold"/>
</dbReference>
<dbReference type="PROSITE" id="PS50935">
    <property type="entry name" value="SSB"/>
    <property type="match status" value="1"/>
</dbReference>
<dbReference type="PIRSF" id="PIRSF002070">
    <property type="entry name" value="SSB"/>
    <property type="match status" value="1"/>
</dbReference>
<dbReference type="SUPFAM" id="SSF50249">
    <property type="entry name" value="Nucleic acid-binding proteins"/>
    <property type="match status" value="1"/>
</dbReference>
<dbReference type="GO" id="GO:0009295">
    <property type="term" value="C:nucleoid"/>
    <property type="evidence" value="ECO:0007669"/>
    <property type="project" value="TreeGrafter"/>
</dbReference>
<dbReference type="Proteomes" id="UP000199513">
    <property type="component" value="Unassembled WGS sequence"/>
</dbReference>
<dbReference type="Gene3D" id="2.40.50.140">
    <property type="entry name" value="Nucleic acid-binding proteins"/>
    <property type="match status" value="1"/>
</dbReference>
<proteinExistence type="inferred from homology"/>
<dbReference type="GO" id="GO:0006260">
    <property type="term" value="P:DNA replication"/>
    <property type="evidence" value="ECO:0007669"/>
    <property type="project" value="InterPro"/>
</dbReference>
<evidence type="ECO:0000313" key="5">
    <source>
        <dbReference type="Proteomes" id="UP000199513"/>
    </source>
</evidence>
<protein>
    <recommendedName>
        <fullName evidence="2 3">Single-stranded DNA-binding protein</fullName>
        <shortName evidence="2">SSB</shortName>
    </recommendedName>
</protein>
<name>A0A1I2JES8_9BACT</name>
<accession>A0A1I2JES8</accession>
<dbReference type="CDD" id="cd04496">
    <property type="entry name" value="SSB_OBF"/>
    <property type="match status" value="1"/>
</dbReference>
<evidence type="ECO:0000313" key="4">
    <source>
        <dbReference type="EMBL" id="SFF51677.1"/>
    </source>
</evidence>
<reference evidence="4 5" key="1">
    <citation type="submission" date="2016-10" db="EMBL/GenBank/DDBJ databases">
        <authorList>
            <person name="de Groot N.N."/>
        </authorList>
    </citation>
    <scope>NUCLEOTIDE SEQUENCE [LARGE SCALE GENOMIC DNA]</scope>
    <source>
        <strain>GEY</strain>
        <strain evidence="5">DSM 9560</strain>
    </source>
</reference>
<dbReference type="InterPro" id="IPR000424">
    <property type="entry name" value="Primosome_PriB/ssb"/>
</dbReference>
<gene>
    <name evidence="4" type="ORF">SAMN04488541_10465</name>
</gene>
<dbReference type="OrthoDB" id="9809878at2"/>
<dbReference type="RefSeq" id="WP_091549073.1">
    <property type="nucleotide sequence ID" value="NZ_FONY01000046.1"/>
</dbReference>
<dbReference type="GO" id="GO:0003697">
    <property type="term" value="F:single-stranded DNA binding"/>
    <property type="evidence" value="ECO:0007669"/>
    <property type="project" value="UniProtKB-UniRule"/>
</dbReference>
<evidence type="ECO:0000256" key="3">
    <source>
        <dbReference type="PIRNR" id="PIRNR002070"/>
    </source>
</evidence>
<keyword evidence="1 2" id="KW-0238">DNA-binding</keyword>
<dbReference type="AlphaFoldDB" id="A0A1I2JES8"/>
<keyword evidence="5" id="KW-1185">Reference proteome</keyword>
<dbReference type="InterPro" id="IPR011344">
    <property type="entry name" value="ssDNA-bd"/>
</dbReference>
<dbReference type="STRING" id="1003.SAMN04488541_10465"/>
<dbReference type="Pfam" id="PF00436">
    <property type="entry name" value="SSB"/>
    <property type="match status" value="1"/>
</dbReference>
<dbReference type="NCBIfam" id="TIGR00621">
    <property type="entry name" value="ssb"/>
    <property type="match status" value="1"/>
</dbReference>
<dbReference type="PANTHER" id="PTHR10302:SF0">
    <property type="entry name" value="SINGLE-STRANDED DNA-BINDING PROTEIN, MITOCHONDRIAL"/>
    <property type="match status" value="1"/>
</dbReference>
<comment type="caution">
    <text evidence="2">Lacks conserved residue(s) required for the propagation of feature annotation.</text>
</comment>
<comment type="subunit">
    <text evidence="2">Homotetramer.</text>
</comment>